<gene>
    <name evidence="1" type="ORF">D3226_10345</name>
</gene>
<dbReference type="EMBL" id="QYAD01000003">
    <property type="protein sequence ID" value="MBL3690357.1"/>
    <property type="molecule type" value="Genomic_DNA"/>
</dbReference>
<accession>A0ABS1SQA1</accession>
<sequence length="258" mass="29176">MTELERFDTWRQRMILTEVADNGGNVLSTAEGLAFIEQLHQFFAPPMLGIARSWGYDVERDEVVNMILERLLTTRGDSERCPARYAAAAEYPWGYLWTCTLRWGQEMWGTRGVPLEHAEFMPAPSSMDEAPHTSLDEVVELTFSVVSQVIDSEYHHPVLELLGWLAANPPQRLSYDRDDRVAAHRFCPSLTNGQVTSVFKIARGSRPNTAETSLMGQFLLDPDFRVSESGSHARALTHFKNEFRAASSGHTSLEDWIV</sequence>
<dbReference type="RefSeq" id="WP_202382452.1">
    <property type="nucleotide sequence ID" value="NZ_BAAAMA010000001.1"/>
</dbReference>
<evidence type="ECO:0000313" key="1">
    <source>
        <dbReference type="EMBL" id="MBL3690357.1"/>
    </source>
</evidence>
<protein>
    <submittedName>
        <fullName evidence="1">Uncharacterized protein</fullName>
    </submittedName>
</protein>
<proteinExistence type="predicted"/>
<reference evidence="1 2" key="1">
    <citation type="submission" date="2018-09" db="EMBL/GenBank/DDBJ databases">
        <title>Comparative genomics of Leucobacter spp.</title>
        <authorList>
            <person name="Reis A.C."/>
            <person name="Kolvenbach B.A."/>
            <person name="Corvini P.F.X."/>
            <person name="Nunes O.C."/>
        </authorList>
    </citation>
    <scope>NUCLEOTIDE SEQUENCE [LARGE SCALE GENOMIC DNA]</scope>
    <source>
        <strain evidence="1 2">L-1</strain>
    </source>
</reference>
<evidence type="ECO:0000313" key="2">
    <source>
        <dbReference type="Proteomes" id="UP001646141"/>
    </source>
</evidence>
<dbReference type="Proteomes" id="UP001646141">
    <property type="component" value="Unassembled WGS sequence"/>
</dbReference>
<name>A0ABS1SQA1_9MICO</name>
<comment type="caution">
    <text evidence="1">The sequence shown here is derived from an EMBL/GenBank/DDBJ whole genome shotgun (WGS) entry which is preliminary data.</text>
</comment>
<organism evidence="1 2">
    <name type="scientific">Leucobacter chromiireducens subsp. chromiireducens</name>
    <dbReference type="NCBI Taxonomy" id="660067"/>
    <lineage>
        <taxon>Bacteria</taxon>
        <taxon>Bacillati</taxon>
        <taxon>Actinomycetota</taxon>
        <taxon>Actinomycetes</taxon>
        <taxon>Micrococcales</taxon>
        <taxon>Microbacteriaceae</taxon>
        <taxon>Leucobacter</taxon>
    </lineage>
</organism>
<keyword evidence="2" id="KW-1185">Reference proteome</keyword>